<dbReference type="Pfam" id="PF00001">
    <property type="entry name" value="7tm_1"/>
    <property type="match status" value="1"/>
</dbReference>
<evidence type="ECO:0000256" key="8">
    <source>
        <dbReference type="ARBA" id="ARBA00023040"/>
    </source>
</evidence>
<feature type="transmembrane region" description="Helical" evidence="13">
    <location>
        <begin position="701"/>
        <end position="725"/>
    </location>
</feature>
<feature type="transmembrane region" description="Helical" evidence="13">
    <location>
        <begin position="611"/>
        <end position="632"/>
    </location>
</feature>
<sequence>MDTDSMNFLPIIFSVLLGVSDGGFTGRTAVLDTEMDCPDLCTCEDDGMLLLRVDCVDLELVELPSKLSVFTSYLDLSMNNLTLLPRGALSSLHFLQELRLAGNRLTDIPEGAFSGLFNLKVLMLQNNHLQHVPSDALENLKNLQSLRLDANRISSVPIGSFRGLPSLRHLWLDDNALSTVPTHALASLPTLQAVTLALNRITHIPDQAFANLTSLVVLHLHNNQIQSLGKSCFDGLLSLESLDLNYNNLDTFPMAIRTLPSLKELSFHSNFIRSIPEFAFKGNPSLITIYFYNNPIQFVGKSAFQHLPALRMLSLNGATEVTEFPDLTGTNSIENLAVTGTHISSLPRNICGLLPNLLQLDLSHNQIQHLPRFRGCRKIQKIDLRHNRIQDVLGDTFLGLTELRSLDLSSNLLSSVPVEGLQDLTHLRLAGNTAFRLPLPPQSLAKLRVVEMPYAFQCCAFVTGPDENLKSRYIWKTKNISKDLVSGMETYVVANQEDDGDQADTRAHPSVYCLPSPGPVRLCQSLFGSWPVRAGVWIIAIISFACNSLVLVSIVFSTSSSSPTQYLLAVLSWVHLLTGLSSTTLAVLDALTLDHFAAYGGWLEGGPRCWVFDFLSIFSSEASVFLLVAVVLERRWRRTVCDSRRATTGEGCRFTHGISALCCTLAGAIAIFPPLTTGEYGALSACTVVVSPYTPFSRLGYGYATGLVLLNSLCYLLMTVSYTRLYCHMDKGTAGKEVVFVQDGSVTTLLVWLLLTNCLLSFPVALLSVFSLLPPSVLCSPEVTKTIQLLVVPLPACLNPLLYILLSPHFKDDISRLLHWLRTGRGKRSTGSVSADSTDAEKQSCDSMRALVSLTLQGEDLVC</sequence>
<dbReference type="GO" id="GO:0004930">
    <property type="term" value="F:G protein-coupled receptor activity"/>
    <property type="evidence" value="ECO:0007669"/>
    <property type="project" value="UniProtKB-KW"/>
</dbReference>
<dbReference type="PROSITE" id="PS50262">
    <property type="entry name" value="G_PROTEIN_RECEP_F1_2"/>
    <property type="match status" value="1"/>
</dbReference>
<dbReference type="Gene3D" id="1.20.1070.10">
    <property type="entry name" value="Rhodopsin 7-helix transmembrane proteins"/>
    <property type="match status" value="1"/>
</dbReference>
<dbReference type="EMBL" id="JAGEUA010000008">
    <property type="protein sequence ID" value="KAL0968612.1"/>
    <property type="molecule type" value="Genomic_DNA"/>
</dbReference>
<evidence type="ECO:0000256" key="11">
    <source>
        <dbReference type="ARBA" id="ARBA00023180"/>
    </source>
</evidence>
<dbReference type="AlphaFoldDB" id="A0ABD0WAI8"/>
<feature type="transmembrane region" description="Helical" evidence="13">
    <location>
        <begin position="568"/>
        <end position="591"/>
    </location>
</feature>
<evidence type="ECO:0000256" key="6">
    <source>
        <dbReference type="ARBA" id="ARBA00022737"/>
    </source>
</evidence>
<keyword evidence="5 14" id="KW-0732">Signal</keyword>
<keyword evidence="11" id="KW-0325">Glycoprotein</keyword>
<dbReference type="FunFam" id="3.80.10.10:FF:000770">
    <property type="entry name" value="Uncharacterized protein"/>
    <property type="match status" value="1"/>
</dbReference>
<dbReference type="SUPFAM" id="SSF52058">
    <property type="entry name" value="L domain-like"/>
    <property type="match status" value="2"/>
</dbReference>
<dbReference type="InterPro" id="IPR003591">
    <property type="entry name" value="Leu-rich_rpt_typical-subtyp"/>
</dbReference>
<evidence type="ECO:0000256" key="5">
    <source>
        <dbReference type="ARBA" id="ARBA00022729"/>
    </source>
</evidence>
<dbReference type="SUPFAM" id="SSF81321">
    <property type="entry name" value="Family A G protein-coupled receptor-like"/>
    <property type="match status" value="1"/>
</dbReference>
<keyword evidence="17" id="KW-1185">Reference proteome</keyword>
<comment type="caution">
    <text evidence="16">The sequence shown here is derived from an EMBL/GenBank/DDBJ whole genome shotgun (WGS) entry which is preliminary data.</text>
</comment>
<keyword evidence="3" id="KW-0433">Leucine-rich repeat</keyword>
<keyword evidence="6" id="KW-0677">Repeat</keyword>
<evidence type="ECO:0000313" key="17">
    <source>
        <dbReference type="Proteomes" id="UP001557470"/>
    </source>
</evidence>
<keyword evidence="7 13" id="KW-1133">Transmembrane helix</keyword>
<keyword evidence="4 13" id="KW-0812">Transmembrane</keyword>
<dbReference type="SMART" id="SM00365">
    <property type="entry name" value="LRR_SD22"/>
    <property type="match status" value="5"/>
</dbReference>
<dbReference type="InterPro" id="IPR032675">
    <property type="entry name" value="LRR_dom_sf"/>
</dbReference>
<feature type="transmembrane region" description="Helical" evidence="13">
    <location>
        <begin position="534"/>
        <end position="556"/>
    </location>
</feature>
<evidence type="ECO:0000256" key="4">
    <source>
        <dbReference type="ARBA" id="ARBA00022692"/>
    </source>
</evidence>
<dbReference type="InterPro" id="IPR001611">
    <property type="entry name" value="Leu-rich_rpt"/>
</dbReference>
<dbReference type="InterPro" id="IPR000276">
    <property type="entry name" value="GPCR_Rhodpsn"/>
</dbReference>
<dbReference type="Proteomes" id="UP001557470">
    <property type="component" value="Unassembled WGS sequence"/>
</dbReference>
<keyword evidence="12" id="KW-0807">Transducer</keyword>
<dbReference type="PROSITE" id="PS51450">
    <property type="entry name" value="LRR"/>
    <property type="match status" value="5"/>
</dbReference>
<accession>A0ABD0WAI8</accession>
<evidence type="ECO:0000256" key="14">
    <source>
        <dbReference type="SAM" id="SignalP"/>
    </source>
</evidence>
<evidence type="ECO:0000256" key="10">
    <source>
        <dbReference type="ARBA" id="ARBA00023170"/>
    </source>
</evidence>
<keyword evidence="2" id="KW-1003">Cell membrane</keyword>
<evidence type="ECO:0000259" key="15">
    <source>
        <dbReference type="PROSITE" id="PS50262"/>
    </source>
</evidence>
<evidence type="ECO:0000313" key="16">
    <source>
        <dbReference type="EMBL" id="KAL0968612.1"/>
    </source>
</evidence>
<keyword evidence="8" id="KW-0297">G-protein coupled receptor</keyword>
<dbReference type="InterPro" id="IPR017452">
    <property type="entry name" value="GPCR_Rhodpsn_7TM"/>
</dbReference>
<feature type="domain" description="G-protein coupled receptors family 1 profile" evidence="15">
    <location>
        <begin position="546"/>
        <end position="803"/>
    </location>
</feature>
<dbReference type="Gene3D" id="3.80.10.10">
    <property type="entry name" value="Ribonuclease Inhibitor"/>
    <property type="match status" value="1"/>
</dbReference>
<feature type="chain" id="PRO_5044777337" description="G-protein coupled receptors family 1 profile domain-containing protein" evidence="14">
    <location>
        <begin position="23"/>
        <end position="863"/>
    </location>
</feature>
<reference evidence="16 17" key="1">
    <citation type="submission" date="2024-06" db="EMBL/GenBank/DDBJ databases">
        <authorList>
            <person name="Pan Q."/>
            <person name="Wen M."/>
            <person name="Jouanno E."/>
            <person name="Zahm M."/>
            <person name="Klopp C."/>
            <person name="Cabau C."/>
            <person name="Louis A."/>
            <person name="Berthelot C."/>
            <person name="Parey E."/>
            <person name="Roest Crollius H."/>
            <person name="Montfort J."/>
            <person name="Robinson-Rechavi M."/>
            <person name="Bouchez O."/>
            <person name="Lampietro C."/>
            <person name="Lopez Roques C."/>
            <person name="Donnadieu C."/>
            <person name="Postlethwait J."/>
            <person name="Bobe J."/>
            <person name="Verreycken H."/>
            <person name="Guiguen Y."/>
        </authorList>
    </citation>
    <scope>NUCLEOTIDE SEQUENCE [LARGE SCALE GENOMIC DNA]</scope>
    <source>
        <strain evidence="16">Up_M1</strain>
        <tissue evidence="16">Testis</tissue>
    </source>
</reference>
<dbReference type="PANTHER" id="PTHR24372:SF71">
    <property type="entry name" value="LEUCINE-RICH REPEAT-CONTAINING G-PROTEIN COUPLED RECEPTOR 5"/>
    <property type="match status" value="1"/>
</dbReference>
<keyword evidence="9 13" id="KW-0472">Membrane</keyword>
<evidence type="ECO:0000256" key="7">
    <source>
        <dbReference type="ARBA" id="ARBA00022989"/>
    </source>
</evidence>
<organism evidence="16 17">
    <name type="scientific">Umbra pygmaea</name>
    <name type="common">Eastern mudminnow</name>
    <dbReference type="NCBI Taxonomy" id="75934"/>
    <lineage>
        <taxon>Eukaryota</taxon>
        <taxon>Metazoa</taxon>
        <taxon>Chordata</taxon>
        <taxon>Craniata</taxon>
        <taxon>Vertebrata</taxon>
        <taxon>Euteleostomi</taxon>
        <taxon>Actinopterygii</taxon>
        <taxon>Neopterygii</taxon>
        <taxon>Teleostei</taxon>
        <taxon>Protacanthopterygii</taxon>
        <taxon>Esociformes</taxon>
        <taxon>Umbridae</taxon>
        <taxon>Umbra</taxon>
    </lineage>
</organism>
<gene>
    <name evidence="16" type="ORF">UPYG_G00269170</name>
</gene>
<dbReference type="SMART" id="SM00364">
    <property type="entry name" value="LRR_BAC"/>
    <property type="match status" value="5"/>
</dbReference>
<evidence type="ECO:0000256" key="3">
    <source>
        <dbReference type="ARBA" id="ARBA00022614"/>
    </source>
</evidence>
<name>A0ABD0WAI8_UMBPY</name>
<proteinExistence type="predicted"/>
<evidence type="ECO:0000256" key="2">
    <source>
        <dbReference type="ARBA" id="ARBA00022475"/>
    </source>
</evidence>
<evidence type="ECO:0000256" key="13">
    <source>
        <dbReference type="SAM" id="Phobius"/>
    </source>
</evidence>
<keyword evidence="10" id="KW-0675">Receptor</keyword>
<feature type="transmembrane region" description="Helical" evidence="13">
    <location>
        <begin position="746"/>
        <end position="767"/>
    </location>
</feature>
<feature type="signal peptide" evidence="14">
    <location>
        <begin position="1"/>
        <end position="22"/>
    </location>
</feature>
<dbReference type="Pfam" id="PF13855">
    <property type="entry name" value="LRR_8"/>
    <property type="match status" value="4"/>
</dbReference>
<feature type="transmembrane region" description="Helical" evidence="13">
    <location>
        <begin position="653"/>
        <end position="672"/>
    </location>
</feature>
<dbReference type="SMART" id="SM00369">
    <property type="entry name" value="LRR_TYP"/>
    <property type="match status" value="13"/>
</dbReference>
<dbReference type="PANTHER" id="PTHR24372">
    <property type="entry name" value="GLYCOPROTEIN HORMONE RECEPTOR"/>
    <property type="match status" value="1"/>
</dbReference>
<evidence type="ECO:0000256" key="9">
    <source>
        <dbReference type="ARBA" id="ARBA00023136"/>
    </source>
</evidence>
<feature type="transmembrane region" description="Helical" evidence="13">
    <location>
        <begin position="787"/>
        <end position="806"/>
    </location>
</feature>
<protein>
    <recommendedName>
        <fullName evidence="15">G-protein coupled receptors family 1 profile domain-containing protein</fullName>
    </recommendedName>
</protein>
<dbReference type="GO" id="GO:0005886">
    <property type="term" value="C:plasma membrane"/>
    <property type="evidence" value="ECO:0007669"/>
    <property type="project" value="UniProtKB-SubCell"/>
</dbReference>
<comment type="subcellular location">
    <subcellularLocation>
        <location evidence="1">Cell membrane</location>
        <topology evidence="1">Multi-pass membrane protein</topology>
    </subcellularLocation>
</comment>
<evidence type="ECO:0000256" key="12">
    <source>
        <dbReference type="ARBA" id="ARBA00023224"/>
    </source>
</evidence>
<dbReference type="PRINTS" id="PR00019">
    <property type="entry name" value="LEURICHRPT"/>
</dbReference>
<evidence type="ECO:0000256" key="1">
    <source>
        <dbReference type="ARBA" id="ARBA00004651"/>
    </source>
</evidence>